<gene>
    <name evidence="3" type="ORF">SPPG_08650</name>
</gene>
<evidence type="ECO:0000256" key="1">
    <source>
        <dbReference type="SAM" id="MobiDB-lite"/>
    </source>
</evidence>
<feature type="transmembrane region" description="Helical" evidence="2">
    <location>
        <begin position="488"/>
        <end position="512"/>
    </location>
</feature>
<evidence type="ECO:0000313" key="3">
    <source>
        <dbReference type="EMBL" id="KNC96058.1"/>
    </source>
</evidence>
<dbReference type="Proteomes" id="UP000053201">
    <property type="component" value="Unassembled WGS sequence"/>
</dbReference>
<keyword evidence="4" id="KW-1185">Reference proteome</keyword>
<dbReference type="VEuPathDB" id="FungiDB:SPPG_08650"/>
<feature type="transmembrane region" description="Helical" evidence="2">
    <location>
        <begin position="203"/>
        <end position="225"/>
    </location>
</feature>
<dbReference type="AlphaFoldDB" id="A0A0L0H5R7"/>
<keyword evidence="2" id="KW-0472">Membrane</keyword>
<sequence>RNTSRILIVRELGEAISLDLLTSRCTSARMEQVTKDGLTKRIGSKVSLAILDDQENDTKSPSLPLGGRSRTSIQSWQPQNGMPLEKQGRPTALMGPLWIYRWCAGTIIAVILIIANSTGFVLPVSAHSGEWIVIVLTEISVLLYSSLPNRLVDQSIRCWSGRRISVGKGSLTVVGYLHTGVLQRSSFLSSLSYRSELRKKLTYIAWLQILLESLHVLAIVAGVGANLQDSVDVRTSVCYIPAVDGSPRGITRIPGYEYATGATEYTTSTAMGHTRVDGYPFSVGVIGPTLTGFGADYVVHGTSLLMSVNSTCFCGAGTASEWRNLYADAQLEAGPIALPNVNLHVEGGVTLATVPQPMAEGLYILNQELYDGDLCGGSISRLMCAVKAEITVGQAAIQYSASSNGISPAVVGVGEITDTGIPVVPNDDFVVVLSDWYTTMNDTKPLSRTAPNAVPPLLSWLSSSDGGLSLSLGEPGMDMLNIMLMKQALSITGAVAVSTCTVTTSGSGSAVLLGKSSIVILATLGIATLTCGMGLYFMAYQDDKVPSRLALCSRVHFDLAAMIQVSSQSDHLRLKLANMCNAESPDIWNALDHHSSIGETIHTLDDEVGHITVGTAKTIRPLQFGRRYAGGPKAHRI</sequence>
<feature type="transmembrane region" description="Helical" evidence="2">
    <location>
        <begin position="518"/>
        <end position="539"/>
    </location>
</feature>
<dbReference type="GeneID" id="27691797"/>
<dbReference type="OrthoDB" id="2128297at2759"/>
<feature type="non-terminal residue" evidence="3">
    <location>
        <position position="1"/>
    </location>
</feature>
<feature type="compositionally biased region" description="Polar residues" evidence="1">
    <location>
        <begin position="69"/>
        <end position="80"/>
    </location>
</feature>
<feature type="region of interest" description="Disordered" evidence="1">
    <location>
        <begin position="55"/>
        <end position="85"/>
    </location>
</feature>
<dbReference type="RefSeq" id="XP_016604098.1">
    <property type="nucleotide sequence ID" value="XM_016756798.1"/>
</dbReference>
<evidence type="ECO:0008006" key="5">
    <source>
        <dbReference type="Google" id="ProtNLM"/>
    </source>
</evidence>
<keyword evidence="2" id="KW-1133">Transmembrane helix</keyword>
<name>A0A0L0H5R7_SPIPD</name>
<feature type="transmembrane region" description="Helical" evidence="2">
    <location>
        <begin position="128"/>
        <end position="145"/>
    </location>
</feature>
<dbReference type="EMBL" id="KQ257472">
    <property type="protein sequence ID" value="KNC96058.1"/>
    <property type="molecule type" value="Genomic_DNA"/>
</dbReference>
<keyword evidence="2" id="KW-0812">Transmembrane</keyword>
<organism evidence="3 4">
    <name type="scientific">Spizellomyces punctatus (strain DAOM BR117)</name>
    <dbReference type="NCBI Taxonomy" id="645134"/>
    <lineage>
        <taxon>Eukaryota</taxon>
        <taxon>Fungi</taxon>
        <taxon>Fungi incertae sedis</taxon>
        <taxon>Chytridiomycota</taxon>
        <taxon>Chytridiomycota incertae sedis</taxon>
        <taxon>Chytridiomycetes</taxon>
        <taxon>Spizellomycetales</taxon>
        <taxon>Spizellomycetaceae</taxon>
        <taxon>Spizellomyces</taxon>
    </lineage>
</organism>
<evidence type="ECO:0000256" key="2">
    <source>
        <dbReference type="SAM" id="Phobius"/>
    </source>
</evidence>
<protein>
    <recommendedName>
        <fullName evidence="5">Transmembrane protein</fullName>
    </recommendedName>
</protein>
<reference evidence="3 4" key="1">
    <citation type="submission" date="2009-08" db="EMBL/GenBank/DDBJ databases">
        <title>The Genome Sequence of Spizellomyces punctatus strain DAOM BR117.</title>
        <authorList>
            <consortium name="The Broad Institute Genome Sequencing Platform"/>
            <person name="Russ C."/>
            <person name="Cuomo C."/>
            <person name="Shea T."/>
            <person name="Young S.K."/>
            <person name="Zeng Q."/>
            <person name="Koehrsen M."/>
            <person name="Haas B."/>
            <person name="Borodovsky M."/>
            <person name="Guigo R."/>
            <person name="Alvarado L."/>
            <person name="Berlin A."/>
            <person name="Bochicchio J."/>
            <person name="Borenstein D."/>
            <person name="Chapman S."/>
            <person name="Chen Z."/>
            <person name="Engels R."/>
            <person name="Freedman E."/>
            <person name="Gellesch M."/>
            <person name="Goldberg J."/>
            <person name="Griggs A."/>
            <person name="Gujja S."/>
            <person name="Heiman D."/>
            <person name="Hepburn T."/>
            <person name="Howarth C."/>
            <person name="Jen D."/>
            <person name="Larson L."/>
            <person name="Lewis B."/>
            <person name="Mehta T."/>
            <person name="Park D."/>
            <person name="Pearson M."/>
            <person name="Roberts A."/>
            <person name="Saif S."/>
            <person name="Shenoy N."/>
            <person name="Sisk P."/>
            <person name="Stolte C."/>
            <person name="Sykes S."/>
            <person name="Thomson T."/>
            <person name="Walk T."/>
            <person name="White J."/>
            <person name="Yandava C."/>
            <person name="Burger G."/>
            <person name="Gray M.W."/>
            <person name="Holland P.W.H."/>
            <person name="King N."/>
            <person name="Lang F.B.F."/>
            <person name="Roger A.J."/>
            <person name="Ruiz-Trillo I."/>
            <person name="Lander E."/>
            <person name="Nusbaum C."/>
        </authorList>
    </citation>
    <scope>NUCLEOTIDE SEQUENCE [LARGE SCALE GENOMIC DNA]</scope>
    <source>
        <strain evidence="3 4">DAOM BR117</strain>
    </source>
</reference>
<feature type="transmembrane region" description="Helical" evidence="2">
    <location>
        <begin position="99"/>
        <end position="122"/>
    </location>
</feature>
<evidence type="ECO:0000313" key="4">
    <source>
        <dbReference type="Proteomes" id="UP000053201"/>
    </source>
</evidence>
<proteinExistence type="predicted"/>
<accession>A0A0L0H5R7</accession>